<gene>
    <name evidence="2" type="ORF">LIPSTDRAFT_338625</name>
</gene>
<evidence type="ECO:0000256" key="1">
    <source>
        <dbReference type="SAM" id="MobiDB-lite"/>
    </source>
</evidence>
<reference evidence="2 3" key="1">
    <citation type="journal article" date="2016" name="Proc. Natl. Acad. Sci. U.S.A.">
        <title>Comparative genomics of biotechnologically important yeasts.</title>
        <authorList>
            <person name="Riley R."/>
            <person name="Haridas S."/>
            <person name="Wolfe K.H."/>
            <person name="Lopes M.R."/>
            <person name="Hittinger C.T."/>
            <person name="Goeker M."/>
            <person name="Salamov A.A."/>
            <person name="Wisecaver J.H."/>
            <person name="Long T.M."/>
            <person name="Calvey C.H."/>
            <person name="Aerts A.L."/>
            <person name="Barry K.W."/>
            <person name="Choi C."/>
            <person name="Clum A."/>
            <person name="Coughlan A.Y."/>
            <person name="Deshpande S."/>
            <person name="Douglass A.P."/>
            <person name="Hanson S.J."/>
            <person name="Klenk H.-P."/>
            <person name="LaButti K.M."/>
            <person name="Lapidus A."/>
            <person name="Lindquist E.A."/>
            <person name="Lipzen A.M."/>
            <person name="Meier-Kolthoff J.P."/>
            <person name="Ohm R.A."/>
            <person name="Otillar R.P."/>
            <person name="Pangilinan J.L."/>
            <person name="Peng Y."/>
            <person name="Rokas A."/>
            <person name="Rosa C.A."/>
            <person name="Scheuner C."/>
            <person name="Sibirny A.A."/>
            <person name="Slot J.C."/>
            <person name="Stielow J.B."/>
            <person name="Sun H."/>
            <person name="Kurtzman C.P."/>
            <person name="Blackwell M."/>
            <person name="Grigoriev I.V."/>
            <person name="Jeffries T.W."/>
        </authorList>
    </citation>
    <scope>NUCLEOTIDE SEQUENCE [LARGE SCALE GENOMIC DNA]</scope>
    <source>
        <strain evidence="2 3">NRRL Y-11557</strain>
    </source>
</reference>
<organism evidence="2 3">
    <name type="scientific">Lipomyces starkeyi NRRL Y-11557</name>
    <dbReference type="NCBI Taxonomy" id="675824"/>
    <lineage>
        <taxon>Eukaryota</taxon>
        <taxon>Fungi</taxon>
        <taxon>Dikarya</taxon>
        <taxon>Ascomycota</taxon>
        <taxon>Saccharomycotina</taxon>
        <taxon>Lipomycetes</taxon>
        <taxon>Lipomycetales</taxon>
        <taxon>Lipomycetaceae</taxon>
        <taxon>Lipomyces</taxon>
    </lineage>
</organism>
<sequence length="93" mass="10707">MAEEVRTNRSRNLDDASPNQLHPQPHLPLGQDWFPRFIQRHPHLKTAIGRRIESVRIPVLVGRTSYRAGYRTKLSTSGTFQQIQRDGQAIFMG</sequence>
<dbReference type="OrthoDB" id="3439594at2759"/>
<evidence type="ECO:0000313" key="3">
    <source>
        <dbReference type="Proteomes" id="UP000094385"/>
    </source>
</evidence>
<evidence type="ECO:0000313" key="2">
    <source>
        <dbReference type="EMBL" id="ODQ71466.1"/>
    </source>
</evidence>
<feature type="compositionally biased region" description="Basic and acidic residues" evidence="1">
    <location>
        <begin position="1"/>
        <end position="14"/>
    </location>
</feature>
<accession>A0A1E3Q1D4</accession>
<dbReference type="EMBL" id="KV454297">
    <property type="protein sequence ID" value="ODQ71466.1"/>
    <property type="molecule type" value="Genomic_DNA"/>
</dbReference>
<keyword evidence="3" id="KW-1185">Reference proteome</keyword>
<dbReference type="AlphaFoldDB" id="A0A1E3Q1D4"/>
<protein>
    <recommendedName>
        <fullName evidence="4">HTH CENPB-type domain-containing protein</fullName>
    </recommendedName>
</protein>
<dbReference type="Proteomes" id="UP000094385">
    <property type="component" value="Unassembled WGS sequence"/>
</dbReference>
<feature type="region of interest" description="Disordered" evidence="1">
    <location>
        <begin position="1"/>
        <end position="28"/>
    </location>
</feature>
<evidence type="ECO:0008006" key="4">
    <source>
        <dbReference type="Google" id="ProtNLM"/>
    </source>
</evidence>
<name>A0A1E3Q1D4_LIPST</name>
<dbReference type="STRING" id="675824.A0A1E3Q1D4"/>
<proteinExistence type="predicted"/>